<dbReference type="Proteomes" id="UP000199026">
    <property type="component" value="Unassembled WGS sequence"/>
</dbReference>
<accession>A0A1H3JXH2</accession>
<dbReference type="PANTHER" id="PTHR42709:SF6">
    <property type="entry name" value="UNDECAPRENYL PHOSPHATE TRANSPORTER A"/>
    <property type="match status" value="1"/>
</dbReference>
<keyword evidence="9" id="KW-1185">Reference proteome</keyword>
<dbReference type="GO" id="GO:0005886">
    <property type="term" value="C:plasma membrane"/>
    <property type="evidence" value="ECO:0007669"/>
    <property type="project" value="UniProtKB-SubCell"/>
</dbReference>
<feature type="domain" description="VTT" evidence="7">
    <location>
        <begin position="30"/>
        <end position="156"/>
    </location>
</feature>
<dbReference type="AlphaFoldDB" id="A0A1H3JXH2"/>
<keyword evidence="3 6" id="KW-0812">Transmembrane</keyword>
<reference evidence="8 9" key="1">
    <citation type="submission" date="2016-10" db="EMBL/GenBank/DDBJ databases">
        <authorList>
            <person name="de Groot N.N."/>
        </authorList>
    </citation>
    <scope>NUCLEOTIDE SEQUENCE [LARGE SCALE GENOMIC DNA]</scope>
    <source>
        <strain evidence="8 9">DSM 24677</strain>
    </source>
</reference>
<dbReference type="OrthoDB" id="9782291at2"/>
<evidence type="ECO:0000256" key="3">
    <source>
        <dbReference type="ARBA" id="ARBA00022692"/>
    </source>
</evidence>
<evidence type="ECO:0000256" key="6">
    <source>
        <dbReference type="SAM" id="Phobius"/>
    </source>
</evidence>
<dbReference type="EMBL" id="FNPR01000002">
    <property type="protein sequence ID" value="SDY44657.1"/>
    <property type="molecule type" value="Genomic_DNA"/>
</dbReference>
<protein>
    <submittedName>
        <fullName evidence="8">Membrane protein DedA, SNARE-associated domain</fullName>
    </submittedName>
</protein>
<evidence type="ECO:0000256" key="4">
    <source>
        <dbReference type="ARBA" id="ARBA00022989"/>
    </source>
</evidence>
<sequence length="199" mass="20932">MSDTLLQLLATYGAPLLALTTFASCLALPVPSSLMMLAAGAFVASGDLSASAVAGAAFAGAVAGDQLGYVAGRGGGAFIERKLASRPKRRRLYARARAYLLSHGSYGVFLTRWLFSPLGPYANLAAGAARLSWARFTLWAAAGEALWVALYVTLGQGFSHNLMMASDLITQVLGLLAALGSSFFLGRWLLKLSRQRARG</sequence>
<dbReference type="PANTHER" id="PTHR42709">
    <property type="entry name" value="ALKALINE PHOSPHATASE LIKE PROTEIN"/>
    <property type="match status" value="1"/>
</dbReference>
<organism evidence="8 9">
    <name type="scientific">Lentibacter algarum</name>
    <dbReference type="NCBI Taxonomy" id="576131"/>
    <lineage>
        <taxon>Bacteria</taxon>
        <taxon>Pseudomonadati</taxon>
        <taxon>Pseudomonadota</taxon>
        <taxon>Alphaproteobacteria</taxon>
        <taxon>Rhodobacterales</taxon>
        <taxon>Roseobacteraceae</taxon>
        <taxon>Lentibacter</taxon>
    </lineage>
</organism>
<evidence type="ECO:0000256" key="5">
    <source>
        <dbReference type="ARBA" id="ARBA00023136"/>
    </source>
</evidence>
<keyword evidence="5 6" id="KW-0472">Membrane</keyword>
<proteinExistence type="predicted"/>
<keyword evidence="2" id="KW-1003">Cell membrane</keyword>
<dbReference type="InterPro" id="IPR032816">
    <property type="entry name" value="VTT_dom"/>
</dbReference>
<dbReference type="RefSeq" id="WP_089889679.1">
    <property type="nucleotide sequence ID" value="NZ_CALJFH010000002.1"/>
</dbReference>
<dbReference type="InterPro" id="IPR051311">
    <property type="entry name" value="DedA_domain"/>
</dbReference>
<evidence type="ECO:0000313" key="8">
    <source>
        <dbReference type="EMBL" id="SDY44657.1"/>
    </source>
</evidence>
<evidence type="ECO:0000313" key="9">
    <source>
        <dbReference type="Proteomes" id="UP000199026"/>
    </source>
</evidence>
<gene>
    <name evidence="8" type="ORF">SAMN05444486_102225</name>
</gene>
<feature type="transmembrane region" description="Helical" evidence="6">
    <location>
        <begin position="37"/>
        <end position="63"/>
    </location>
</feature>
<keyword evidence="4 6" id="KW-1133">Transmembrane helix</keyword>
<dbReference type="Pfam" id="PF09335">
    <property type="entry name" value="VTT_dom"/>
    <property type="match status" value="1"/>
</dbReference>
<evidence type="ECO:0000256" key="1">
    <source>
        <dbReference type="ARBA" id="ARBA00004651"/>
    </source>
</evidence>
<comment type="subcellular location">
    <subcellularLocation>
        <location evidence="1">Cell membrane</location>
        <topology evidence="1">Multi-pass membrane protein</topology>
    </subcellularLocation>
</comment>
<evidence type="ECO:0000256" key="2">
    <source>
        <dbReference type="ARBA" id="ARBA00022475"/>
    </source>
</evidence>
<name>A0A1H3JXH2_9RHOB</name>
<dbReference type="STRING" id="576131.SAMN05444486_102225"/>
<evidence type="ECO:0000259" key="7">
    <source>
        <dbReference type="Pfam" id="PF09335"/>
    </source>
</evidence>
<feature type="transmembrane region" description="Helical" evidence="6">
    <location>
        <begin position="168"/>
        <end position="190"/>
    </location>
</feature>
<dbReference type="GeneID" id="78124300"/>